<proteinExistence type="predicted"/>
<evidence type="ECO:0000313" key="3">
    <source>
        <dbReference type="EMBL" id="VYU38620.1"/>
    </source>
</evidence>
<evidence type="ECO:0000256" key="1">
    <source>
        <dbReference type="SAM" id="MobiDB-lite"/>
    </source>
</evidence>
<feature type="transmembrane region" description="Helical" evidence="2">
    <location>
        <begin position="103"/>
        <end position="122"/>
    </location>
</feature>
<dbReference type="AlphaFoldDB" id="A0A6N3EC42"/>
<keyword evidence="2" id="KW-0472">Membrane</keyword>
<feature type="compositionally biased region" description="Basic and acidic residues" evidence="1">
    <location>
        <begin position="40"/>
        <end position="73"/>
    </location>
</feature>
<dbReference type="PROSITE" id="PS51257">
    <property type="entry name" value="PROKAR_LIPOPROTEIN"/>
    <property type="match status" value="1"/>
</dbReference>
<keyword evidence="2" id="KW-1133">Transmembrane helix</keyword>
<organism evidence="3">
    <name type="scientific">[Ruminococcus] torques</name>
    <dbReference type="NCBI Taxonomy" id="33039"/>
    <lineage>
        <taxon>Bacteria</taxon>
        <taxon>Bacillati</taxon>
        <taxon>Bacillota</taxon>
        <taxon>Clostridia</taxon>
        <taxon>Lachnospirales</taxon>
        <taxon>Lachnospiraceae</taxon>
        <taxon>Mediterraneibacter</taxon>
    </lineage>
</organism>
<feature type="region of interest" description="Disordered" evidence="1">
    <location>
        <begin position="40"/>
        <end position="96"/>
    </location>
</feature>
<keyword evidence="2" id="KW-0812">Transmembrane</keyword>
<name>A0A6N3EC42_9FIRM</name>
<evidence type="ECO:0000256" key="2">
    <source>
        <dbReference type="SAM" id="Phobius"/>
    </source>
</evidence>
<dbReference type="EMBL" id="CACRUQ010000021">
    <property type="protein sequence ID" value="VYU38620.1"/>
    <property type="molecule type" value="Genomic_DNA"/>
</dbReference>
<sequence>MKRVIITILIFLFGIGCGFGAFFMLKTGGNMKKEELKSVQRLEVPETETKASKEQKKKEEPKNSEQVKEKDDVPNFGTQEEETKAVEEILSGPAPKTGEESRILVFSVLLGMSITVMGGTIYRIKMKKGANGTL</sequence>
<evidence type="ECO:0008006" key="4">
    <source>
        <dbReference type="Google" id="ProtNLM"/>
    </source>
</evidence>
<gene>
    <name evidence="3" type="ORF">RTLFYP15_02262</name>
</gene>
<accession>A0A6N3EC42</accession>
<protein>
    <recommendedName>
        <fullName evidence="4">LPXTG cell wall anchor domain-containing protein</fullName>
    </recommendedName>
</protein>
<reference evidence="3" key="1">
    <citation type="submission" date="2019-11" db="EMBL/GenBank/DDBJ databases">
        <authorList>
            <person name="Feng L."/>
        </authorList>
    </citation>
    <scope>NUCLEOTIDE SEQUENCE</scope>
    <source>
        <strain evidence="3">RtorquesLFYP15</strain>
    </source>
</reference>